<reference evidence="2" key="1">
    <citation type="submission" date="2023-06" db="EMBL/GenBank/DDBJ databases">
        <authorList>
            <person name="Delattre M."/>
        </authorList>
    </citation>
    <scope>NUCLEOTIDE SEQUENCE</scope>
    <source>
        <strain evidence="2">AF72</strain>
    </source>
</reference>
<dbReference type="InterPro" id="IPR046345">
    <property type="entry name" value="TraB_PrgY-like"/>
</dbReference>
<dbReference type="AlphaFoldDB" id="A0AA36CB80"/>
<dbReference type="CDD" id="cd14726">
    <property type="entry name" value="TraB_PrgY-like"/>
    <property type="match status" value="1"/>
</dbReference>
<organism evidence="2 3">
    <name type="scientific">Mesorhabditis spiculigera</name>
    <dbReference type="NCBI Taxonomy" id="96644"/>
    <lineage>
        <taxon>Eukaryota</taxon>
        <taxon>Metazoa</taxon>
        <taxon>Ecdysozoa</taxon>
        <taxon>Nematoda</taxon>
        <taxon>Chromadorea</taxon>
        <taxon>Rhabditida</taxon>
        <taxon>Rhabditina</taxon>
        <taxon>Rhabditomorpha</taxon>
        <taxon>Rhabditoidea</taxon>
        <taxon>Rhabditidae</taxon>
        <taxon>Mesorhabditinae</taxon>
        <taxon>Mesorhabditis</taxon>
    </lineage>
</organism>
<accession>A0AA36CB80</accession>
<name>A0AA36CB80_9BILA</name>
<sequence>MQTIKQSGLVHGILHVLLLSMSAHITRELSMAPGGEFRAAHKASVEVEQCRLILGDRPIQITLQRALASMTFFQKLKFFYHILISHNSKITQEDVEKCKQKDLLEQLLAEMAGDFPKLSKIFVDERDAYMAHALHTLLLRQTESKREAWSRTNCAWQPLRVVAVVGIGHMPGIEARWGDDINILPLVEIPPQPLSSRIIGGTIRLAFWGTLDENSRNYIAEVATSNEAFDLTSDLAQIRLLSFKLPKDLPDIRRAPNQFPWIGSVVEDGEPDYWRQDRKHIQYGSYISAFKQMIFTFLYTRCQALAPTKAYLFLSDIEHFCEFYRLFSEEITSSGYTYNRYPVSASKCAVASHVLYKGMSEYMSLVNGAIEGDAEDLDAELQNQLQQAPYLESLRRQILGVPYSMNQQPQISPYFDPCLFYVNANELHGFLTAKFEGQAVEWLRRLHCPKFIIAEAEPRYKRCLADSQVYILGTKHDSPGSCQELCQDRFEVVKTSVAKNGSRKRRWKLFGDAPGEFAAAVRSANELGNVTTVLGDRPAQTTIGRIYSVATFREALRKCCLELRKAKEMSIACILN</sequence>
<dbReference type="PANTHER" id="PTHR21530">
    <property type="entry name" value="PHEROMONE SHUTDOWN PROTEIN"/>
    <property type="match status" value="1"/>
</dbReference>
<evidence type="ECO:0000313" key="2">
    <source>
        <dbReference type="EMBL" id="CAJ0565783.1"/>
    </source>
</evidence>
<evidence type="ECO:0008006" key="4">
    <source>
        <dbReference type="Google" id="ProtNLM"/>
    </source>
</evidence>
<feature type="signal peptide" evidence="1">
    <location>
        <begin position="1"/>
        <end position="28"/>
    </location>
</feature>
<comment type="caution">
    <text evidence="2">The sequence shown here is derived from an EMBL/GenBank/DDBJ whole genome shotgun (WGS) entry which is preliminary data.</text>
</comment>
<dbReference type="InterPro" id="IPR002816">
    <property type="entry name" value="TraB/PrgY/GumN_fam"/>
</dbReference>
<gene>
    <name evidence="2" type="ORF">MSPICULIGERA_LOCUS4413</name>
</gene>
<dbReference type="Pfam" id="PF01963">
    <property type="entry name" value="TraB_PrgY_gumN"/>
    <property type="match status" value="1"/>
</dbReference>
<dbReference type="EMBL" id="CATQJA010001101">
    <property type="protein sequence ID" value="CAJ0565783.1"/>
    <property type="molecule type" value="Genomic_DNA"/>
</dbReference>
<feature type="chain" id="PRO_5041279400" description="TraB domain-containing protein" evidence="1">
    <location>
        <begin position="29"/>
        <end position="576"/>
    </location>
</feature>
<keyword evidence="3" id="KW-1185">Reference proteome</keyword>
<keyword evidence="1" id="KW-0732">Signal</keyword>
<feature type="non-terminal residue" evidence="2">
    <location>
        <position position="1"/>
    </location>
</feature>
<dbReference type="PANTHER" id="PTHR21530:SF7">
    <property type="entry name" value="TRAB DOMAIN-CONTAINING PROTEIN"/>
    <property type="match status" value="1"/>
</dbReference>
<evidence type="ECO:0000256" key="1">
    <source>
        <dbReference type="SAM" id="SignalP"/>
    </source>
</evidence>
<evidence type="ECO:0000313" key="3">
    <source>
        <dbReference type="Proteomes" id="UP001177023"/>
    </source>
</evidence>
<dbReference type="Proteomes" id="UP001177023">
    <property type="component" value="Unassembled WGS sequence"/>
</dbReference>
<protein>
    <recommendedName>
        <fullName evidence="4">TraB domain-containing protein</fullName>
    </recommendedName>
</protein>
<proteinExistence type="predicted"/>